<gene>
    <name evidence="1" type="ORF">AZI85_15295</name>
</gene>
<sequence length="135" mass="15654">MSFQASFKQILRDKMGENTHFSPEKEASPLNSDPAHMAFLLGQINRLEFQTRRGHYPQPKVRPQRKAHNFTPSQKLAYEFMKTWVHDLHEGFTATELKKAFRQAALALHPDHGGNTQQFLELKAHYQTLRELVSP</sequence>
<dbReference type="EMBL" id="LUKF01000003">
    <property type="protein sequence ID" value="KYG70054.1"/>
    <property type="molecule type" value="Genomic_DNA"/>
</dbReference>
<evidence type="ECO:0008006" key="3">
    <source>
        <dbReference type="Google" id="ProtNLM"/>
    </source>
</evidence>
<dbReference type="SUPFAM" id="SSF46565">
    <property type="entry name" value="Chaperone J-domain"/>
    <property type="match status" value="1"/>
</dbReference>
<reference evidence="1 2" key="1">
    <citation type="submission" date="2016-03" db="EMBL/GenBank/DDBJ databases">
        <authorList>
            <person name="Ploux O."/>
        </authorList>
    </citation>
    <scope>NUCLEOTIDE SEQUENCE [LARGE SCALE GENOMIC DNA]</scope>
    <source>
        <strain evidence="1 2">BER2</strain>
    </source>
</reference>
<dbReference type="Gene3D" id="1.10.287.110">
    <property type="entry name" value="DnaJ domain"/>
    <property type="match status" value="1"/>
</dbReference>
<dbReference type="InterPro" id="IPR036869">
    <property type="entry name" value="J_dom_sf"/>
</dbReference>
<dbReference type="RefSeq" id="WP_063242969.1">
    <property type="nucleotide sequence ID" value="NZ_LUKF01000003.1"/>
</dbReference>
<name>A0A150WUD0_BDEBC</name>
<evidence type="ECO:0000313" key="2">
    <source>
        <dbReference type="Proteomes" id="UP000075391"/>
    </source>
</evidence>
<dbReference type="InterPro" id="IPR001623">
    <property type="entry name" value="DnaJ_domain"/>
</dbReference>
<comment type="caution">
    <text evidence="1">The sequence shown here is derived from an EMBL/GenBank/DDBJ whole genome shotgun (WGS) entry which is preliminary data.</text>
</comment>
<accession>A0A150WUD0</accession>
<organism evidence="1 2">
    <name type="scientific">Bdellovibrio bacteriovorus</name>
    <dbReference type="NCBI Taxonomy" id="959"/>
    <lineage>
        <taxon>Bacteria</taxon>
        <taxon>Pseudomonadati</taxon>
        <taxon>Bdellovibrionota</taxon>
        <taxon>Bdellovibrionia</taxon>
        <taxon>Bdellovibrionales</taxon>
        <taxon>Pseudobdellovibrionaceae</taxon>
        <taxon>Bdellovibrio</taxon>
    </lineage>
</organism>
<evidence type="ECO:0000313" key="1">
    <source>
        <dbReference type="EMBL" id="KYG70054.1"/>
    </source>
</evidence>
<dbReference type="Proteomes" id="UP000075391">
    <property type="component" value="Unassembled WGS sequence"/>
</dbReference>
<dbReference type="CDD" id="cd06257">
    <property type="entry name" value="DnaJ"/>
    <property type="match status" value="1"/>
</dbReference>
<proteinExistence type="predicted"/>
<dbReference type="AlphaFoldDB" id="A0A150WUD0"/>
<dbReference type="OrthoDB" id="9779889at2"/>
<protein>
    <recommendedName>
        <fullName evidence="3">J domain-containing protein</fullName>
    </recommendedName>
</protein>